<comment type="caution">
    <text evidence="3">The sequence shown here is derived from an EMBL/GenBank/DDBJ whole genome shotgun (WGS) entry which is preliminary data.</text>
</comment>
<dbReference type="RefSeq" id="WP_285663035.1">
    <property type="nucleotide sequence ID" value="NZ_BSTX01000002.1"/>
</dbReference>
<name>A0A9W6WAP2_9ACTN</name>
<feature type="compositionally biased region" description="Low complexity" evidence="1">
    <location>
        <begin position="1"/>
        <end position="14"/>
    </location>
</feature>
<keyword evidence="2" id="KW-0812">Transmembrane</keyword>
<protein>
    <submittedName>
        <fullName evidence="3">Uncharacterized protein</fullName>
    </submittedName>
</protein>
<evidence type="ECO:0000256" key="1">
    <source>
        <dbReference type="SAM" id="MobiDB-lite"/>
    </source>
</evidence>
<feature type="region of interest" description="Disordered" evidence="1">
    <location>
        <begin position="1"/>
        <end position="30"/>
    </location>
</feature>
<evidence type="ECO:0000313" key="4">
    <source>
        <dbReference type="Proteomes" id="UP001165079"/>
    </source>
</evidence>
<dbReference type="Proteomes" id="UP001165079">
    <property type="component" value="Unassembled WGS sequence"/>
</dbReference>
<feature type="transmembrane region" description="Helical" evidence="2">
    <location>
        <begin position="38"/>
        <end position="58"/>
    </location>
</feature>
<accession>A0A9W6WAP2</accession>
<dbReference type="EMBL" id="BSTX01000002">
    <property type="protein sequence ID" value="GLZ77855.1"/>
    <property type="molecule type" value="Genomic_DNA"/>
</dbReference>
<proteinExistence type="predicted"/>
<organism evidence="3 4">
    <name type="scientific">Actinorhabdospora filicis</name>
    <dbReference type="NCBI Taxonomy" id="1785913"/>
    <lineage>
        <taxon>Bacteria</taxon>
        <taxon>Bacillati</taxon>
        <taxon>Actinomycetota</taxon>
        <taxon>Actinomycetes</taxon>
        <taxon>Micromonosporales</taxon>
        <taxon>Micromonosporaceae</taxon>
        <taxon>Actinorhabdospora</taxon>
    </lineage>
</organism>
<keyword evidence="4" id="KW-1185">Reference proteome</keyword>
<evidence type="ECO:0000256" key="2">
    <source>
        <dbReference type="SAM" id="Phobius"/>
    </source>
</evidence>
<dbReference type="AlphaFoldDB" id="A0A9W6WAP2"/>
<sequence>MSYPHQQRPQYPQQYGPPPPPPGYGYAPPVPRRRGPRWGLRITFVLLLVGALFGYFFFVHGGNPQRGDCLKNLDETFTGWSTVECTDPAAAWKVVETATSGGYDSDLGTCDNHPDGQQVNKRNGKRGKRWEMCVVPVTGAAK</sequence>
<keyword evidence="2" id="KW-0472">Membrane</keyword>
<keyword evidence="2" id="KW-1133">Transmembrane helix</keyword>
<gene>
    <name evidence="3" type="ORF">Afil01_26620</name>
</gene>
<evidence type="ECO:0000313" key="3">
    <source>
        <dbReference type="EMBL" id="GLZ77855.1"/>
    </source>
</evidence>
<reference evidence="3" key="1">
    <citation type="submission" date="2023-03" db="EMBL/GenBank/DDBJ databases">
        <title>Actinorhabdospora filicis NBRC 111898.</title>
        <authorList>
            <person name="Ichikawa N."/>
            <person name="Sato H."/>
            <person name="Tonouchi N."/>
        </authorList>
    </citation>
    <scope>NUCLEOTIDE SEQUENCE</scope>
    <source>
        <strain evidence="3">NBRC 111898</strain>
    </source>
</reference>